<feature type="compositionally biased region" description="Polar residues" evidence="1">
    <location>
        <begin position="17"/>
        <end position="31"/>
    </location>
</feature>
<reference evidence="2 3" key="1">
    <citation type="submission" date="2019-09" db="EMBL/GenBank/DDBJ databases">
        <title>The hologenome of the rock-dwelling lichen Lasallia pustulata.</title>
        <authorList>
            <person name="Greshake Tzovaras B."/>
            <person name="Segers F."/>
            <person name="Bicker A."/>
            <person name="Dal Grande F."/>
            <person name="Otte J."/>
            <person name="Hankeln T."/>
            <person name="Schmitt I."/>
            <person name="Ebersberger I."/>
        </authorList>
    </citation>
    <scope>NUCLEOTIDE SEQUENCE [LARGE SCALE GENOMIC DNA]</scope>
    <source>
        <strain evidence="2">A1-1</strain>
    </source>
</reference>
<feature type="compositionally biased region" description="Pro residues" evidence="1">
    <location>
        <begin position="123"/>
        <end position="148"/>
    </location>
</feature>
<comment type="caution">
    <text evidence="2">The sequence shown here is derived from an EMBL/GenBank/DDBJ whole genome shotgun (WGS) entry which is preliminary data.</text>
</comment>
<accession>A0A5M8PVL3</accession>
<protein>
    <submittedName>
        <fullName evidence="2">Uncharacterized protein</fullName>
    </submittedName>
</protein>
<name>A0A5M8PVL3_9LECA</name>
<evidence type="ECO:0000256" key="1">
    <source>
        <dbReference type="SAM" id="MobiDB-lite"/>
    </source>
</evidence>
<feature type="region of interest" description="Disordered" evidence="1">
    <location>
        <begin position="312"/>
        <end position="365"/>
    </location>
</feature>
<organism evidence="2 3">
    <name type="scientific">Lasallia pustulata</name>
    <dbReference type="NCBI Taxonomy" id="136370"/>
    <lineage>
        <taxon>Eukaryota</taxon>
        <taxon>Fungi</taxon>
        <taxon>Dikarya</taxon>
        <taxon>Ascomycota</taxon>
        <taxon>Pezizomycotina</taxon>
        <taxon>Lecanoromycetes</taxon>
        <taxon>OSLEUM clade</taxon>
        <taxon>Umbilicariomycetidae</taxon>
        <taxon>Umbilicariales</taxon>
        <taxon>Umbilicariaceae</taxon>
        <taxon>Lasallia</taxon>
    </lineage>
</organism>
<feature type="region of interest" description="Disordered" evidence="1">
    <location>
        <begin position="114"/>
        <end position="148"/>
    </location>
</feature>
<feature type="compositionally biased region" description="Basic and acidic residues" evidence="1">
    <location>
        <begin position="345"/>
        <end position="365"/>
    </location>
</feature>
<evidence type="ECO:0000313" key="3">
    <source>
        <dbReference type="Proteomes" id="UP000324767"/>
    </source>
</evidence>
<dbReference type="Proteomes" id="UP000324767">
    <property type="component" value="Unassembled WGS sequence"/>
</dbReference>
<feature type="compositionally biased region" description="Polar residues" evidence="1">
    <location>
        <begin position="86"/>
        <end position="100"/>
    </location>
</feature>
<dbReference type="SUPFAM" id="SSF101447">
    <property type="entry name" value="Formin homology 2 domain (FH2 domain)"/>
    <property type="match status" value="1"/>
</dbReference>
<evidence type="ECO:0000313" key="2">
    <source>
        <dbReference type="EMBL" id="KAA6413713.1"/>
    </source>
</evidence>
<proteinExistence type="predicted"/>
<feature type="compositionally biased region" description="Basic and acidic residues" evidence="1">
    <location>
        <begin position="327"/>
        <end position="338"/>
    </location>
</feature>
<feature type="region of interest" description="Disordered" evidence="1">
    <location>
        <begin position="1"/>
        <end position="100"/>
    </location>
</feature>
<sequence>MTDPRTPRGEGLFPPYHQQQNHCKCSCTNRQPAAGHDNRNNHSHHGHRGHDIHSELFTPDEEPSFSGHQPRSNHHQHSPFSGFAKQPTTYSNHKQHQGYNDQDISLDKSLFYKPHFDPLTQSPNPPPPPPPAPPPPPPPPAPPPPPPPPSAAECLSMLYRGPPCLTCQLPDHNILHNNRGARCHVSDCQAWVERQDHRIRSISLQRLGYMGTDLCDEEYVFENDSIIEAIPDQLDRCRIWGHCYEKQLMKGRVANKFLQLGGEWRRAGGMQNQYFETVIRATLPLQYREYFDKELIGYKKFWTSYHGAPPEKLASHASTSGETWDGELEKAEQERKENGGGACAEEAHQDEGFEMIEKQKGSSFL</sequence>
<gene>
    <name evidence="2" type="ORF">FRX48_02074</name>
</gene>
<dbReference type="EMBL" id="VXIT01000003">
    <property type="protein sequence ID" value="KAA6413713.1"/>
    <property type="molecule type" value="Genomic_DNA"/>
</dbReference>
<dbReference type="AlphaFoldDB" id="A0A5M8PVL3"/>